<feature type="domain" description="Response regulatory" evidence="10">
    <location>
        <begin position="4"/>
        <end position="119"/>
    </location>
</feature>
<dbReference type="SUPFAM" id="SSF52172">
    <property type="entry name" value="CheY-like"/>
    <property type="match status" value="1"/>
</dbReference>
<dbReference type="AlphaFoldDB" id="A0A9D2QSZ8"/>
<keyword evidence="2 8" id="KW-0597">Phosphoprotein</keyword>
<dbReference type="EMBL" id="DWUY01000025">
    <property type="protein sequence ID" value="HJD27622.1"/>
    <property type="molecule type" value="Genomic_DNA"/>
</dbReference>
<evidence type="ECO:0000313" key="13">
    <source>
        <dbReference type="Proteomes" id="UP000823892"/>
    </source>
</evidence>
<keyword evidence="5 9" id="KW-0238">DNA-binding</keyword>
<evidence type="ECO:0000256" key="3">
    <source>
        <dbReference type="ARBA" id="ARBA00023012"/>
    </source>
</evidence>
<dbReference type="Gene3D" id="6.10.250.690">
    <property type="match status" value="1"/>
</dbReference>
<feature type="non-terminal residue" evidence="12">
    <location>
        <position position="208"/>
    </location>
</feature>
<dbReference type="Pfam" id="PF00486">
    <property type="entry name" value="Trans_reg_C"/>
    <property type="match status" value="1"/>
</dbReference>
<evidence type="ECO:0000256" key="8">
    <source>
        <dbReference type="PROSITE-ProRule" id="PRU00169"/>
    </source>
</evidence>
<keyword evidence="3" id="KW-0902">Two-component regulatory system</keyword>
<reference evidence="12" key="1">
    <citation type="journal article" date="2021" name="PeerJ">
        <title>Extensive microbial diversity within the chicken gut microbiome revealed by metagenomics and culture.</title>
        <authorList>
            <person name="Gilroy R."/>
            <person name="Ravi A."/>
            <person name="Getino M."/>
            <person name="Pursley I."/>
            <person name="Horton D.L."/>
            <person name="Alikhan N.F."/>
            <person name="Baker D."/>
            <person name="Gharbi K."/>
            <person name="Hall N."/>
            <person name="Watson M."/>
            <person name="Adriaenssens E.M."/>
            <person name="Foster-Nyarko E."/>
            <person name="Jarju S."/>
            <person name="Secka A."/>
            <person name="Antonio M."/>
            <person name="Oren A."/>
            <person name="Chaudhuri R.R."/>
            <person name="La Ragione R."/>
            <person name="Hildebrand F."/>
            <person name="Pallen M.J."/>
        </authorList>
    </citation>
    <scope>NUCLEOTIDE SEQUENCE</scope>
    <source>
        <strain evidence="12">ChiBcec6-4105</strain>
    </source>
</reference>
<dbReference type="GO" id="GO:0005829">
    <property type="term" value="C:cytosol"/>
    <property type="evidence" value="ECO:0007669"/>
    <property type="project" value="TreeGrafter"/>
</dbReference>
<dbReference type="InterPro" id="IPR016032">
    <property type="entry name" value="Sig_transdc_resp-reg_C-effctor"/>
</dbReference>
<gene>
    <name evidence="12" type="ORF">H9914_01280</name>
</gene>
<feature type="modified residue" description="4-aspartylphosphate" evidence="8">
    <location>
        <position position="55"/>
    </location>
</feature>
<keyword evidence="6" id="KW-0804">Transcription</keyword>
<evidence type="ECO:0000256" key="4">
    <source>
        <dbReference type="ARBA" id="ARBA00023015"/>
    </source>
</evidence>
<dbReference type="Pfam" id="PF00072">
    <property type="entry name" value="Response_reg"/>
    <property type="match status" value="1"/>
</dbReference>
<dbReference type="PROSITE" id="PS50110">
    <property type="entry name" value="RESPONSE_REGULATORY"/>
    <property type="match status" value="1"/>
</dbReference>
<accession>A0A9D2QSZ8</accession>
<name>A0A9D2QSZ8_9FIRM</name>
<dbReference type="Gene3D" id="3.40.50.2300">
    <property type="match status" value="1"/>
</dbReference>
<evidence type="ECO:0000256" key="1">
    <source>
        <dbReference type="ARBA" id="ARBA00018672"/>
    </source>
</evidence>
<dbReference type="SMART" id="SM00862">
    <property type="entry name" value="Trans_reg_C"/>
    <property type="match status" value="1"/>
</dbReference>
<comment type="function">
    <text evidence="7">May play the central regulatory role in sporulation. It may be an element of the effector pathway responsible for the activation of sporulation genes in response to nutritional stress. Spo0A may act in concert with spo0H (a sigma factor) to control the expression of some genes that are critical to the sporulation process.</text>
</comment>
<evidence type="ECO:0000256" key="5">
    <source>
        <dbReference type="ARBA" id="ARBA00023125"/>
    </source>
</evidence>
<dbReference type="PANTHER" id="PTHR48111">
    <property type="entry name" value="REGULATOR OF RPOS"/>
    <property type="match status" value="1"/>
</dbReference>
<dbReference type="Proteomes" id="UP000823892">
    <property type="component" value="Unassembled WGS sequence"/>
</dbReference>
<keyword evidence="4" id="KW-0805">Transcription regulation</keyword>
<dbReference type="CDD" id="cd00383">
    <property type="entry name" value="trans_reg_C"/>
    <property type="match status" value="1"/>
</dbReference>
<sequence length="208" mass="23883">MKNKVLLIDDDKELCNLIKECIEEEEIAVDYVCSGDLAFQKVKKLQDEYSLVILDIMLPQIDGLTILGGLRKNSNIPVLMLTAKDQEVDKVIGLRLGADDYLTKPFGMNELKARVYSLIRRYTVFSEQTEQKSKIEFKNLSINLETRVVHVDGKTIELTNKEFNLLAFLASHPGRAFTKKQIYAEVWAEEYSFDDNNLIAFISKLRKK</sequence>
<dbReference type="PANTHER" id="PTHR48111:SF40">
    <property type="entry name" value="PHOSPHATE REGULON TRANSCRIPTIONAL REGULATORY PROTEIN PHOB"/>
    <property type="match status" value="1"/>
</dbReference>
<dbReference type="SMART" id="SM00448">
    <property type="entry name" value="REC"/>
    <property type="match status" value="1"/>
</dbReference>
<dbReference type="InterPro" id="IPR011006">
    <property type="entry name" value="CheY-like_superfamily"/>
</dbReference>
<evidence type="ECO:0000259" key="10">
    <source>
        <dbReference type="PROSITE" id="PS50110"/>
    </source>
</evidence>
<comment type="caution">
    <text evidence="12">The sequence shown here is derived from an EMBL/GenBank/DDBJ whole genome shotgun (WGS) entry which is preliminary data.</text>
</comment>
<dbReference type="GO" id="GO:0000156">
    <property type="term" value="F:phosphorelay response regulator activity"/>
    <property type="evidence" value="ECO:0007669"/>
    <property type="project" value="TreeGrafter"/>
</dbReference>
<evidence type="ECO:0000256" key="7">
    <source>
        <dbReference type="ARBA" id="ARBA00024867"/>
    </source>
</evidence>
<dbReference type="GO" id="GO:0006355">
    <property type="term" value="P:regulation of DNA-templated transcription"/>
    <property type="evidence" value="ECO:0007669"/>
    <property type="project" value="InterPro"/>
</dbReference>
<protein>
    <recommendedName>
        <fullName evidence="1">Stage 0 sporulation protein A homolog</fullName>
    </recommendedName>
</protein>
<feature type="DNA-binding region" description="OmpR/PhoB-type" evidence="9">
    <location>
        <begin position="132"/>
        <end position="208"/>
    </location>
</feature>
<dbReference type="InterPro" id="IPR001867">
    <property type="entry name" value="OmpR/PhoB-type_DNA-bd"/>
</dbReference>
<dbReference type="Gene3D" id="1.10.10.10">
    <property type="entry name" value="Winged helix-like DNA-binding domain superfamily/Winged helix DNA-binding domain"/>
    <property type="match status" value="1"/>
</dbReference>
<dbReference type="SUPFAM" id="SSF46894">
    <property type="entry name" value="C-terminal effector domain of the bipartite response regulators"/>
    <property type="match status" value="1"/>
</dbReference>
<dbReference type="InterPro" id="IPR036388">
    <property type="entry name" value="WH-like_DNA-bd_sf"/>
</dbReference>
<dbReference type="GO" id="GO:0000976">
    <property type="term" value="F:transcription cis-regulatory region binding"/>
    <property type="evidence" value="ECO:0007669"/>
    <property type="project" value="TreeGrafter"/>
</dbReference>
<reference evidence="12" key="2">
    <citation type="submission" date="2021-04" db="EMBL/GenBank/DDBJ databases">
        <authorList>
            <person name="Gilroy R."/>
        </authorList>
    </citation>
    <scope>NUCLEOTIDE SEQUENCE</scope>
    <source>
        <strain evidence="12">ChiBcec6-4105</strain>
    </source>
</reference>
<evidence type="ECO:0000256" key="2">
    <source>
        <dbReference type="ARBA" id="ARBA00022553"/>
    </source>
</evidence>
<evidence type="ECO:0000256" key="9">
    <source>
        <dbReference type="PROSITE-ProRule" id="PRU01091"/>
    </source>
</evidence>
<evidence type="ECO:0000259" key="11">
    <source>
        <dbReference type="PROSITE" id="PS51755"/>
    </source>
</evidence>
<evidence type="ECO:0000256" key="6">
    <source>
        <dbReference type="ARBA" id="ARBA00023163"/>
    </source>
</evidence>
<proteinExistence type="predicted"/>
<feature type="domain" description="OmpR/PhoB-type" evidence="11">
    <location>
        <begin position="132"/>
        <end position="208"/>
    </location>
</feature>
<dbReference type="PROSITE" id="PS51755">
    <property type="entry name" value="OMPR_PHOB"/>
    <property type="match status" value="1"/>
</dbReference>
<dbReference type="InterPro" id="IPR001789">
    <property type="entry name" value="Sig_transdc_resp-reg_receiver"/>
</dbReference>
<evidence type="ECO:0000313" key="12">
    <source>
        <dbReference type="EMBL" id="HJD27622.1"/>
    </source>
</evidence>
<organism evidence="12 13">
    <name type="scientific">Candidatus Blautia avicola</name>
    <dbReference type="NCBI Taxonomy" id="2838483"/>
    <lineage>
        <taxon>Bacteria</taxon>
        <taxon>Bacillati</taxon>
        <taxon>Bacillota</taxon>
        <taxon>Clostridia</taxon>
        <taxon>Lachnospirales</taxon>
        <taxon>Lachnospiraceae</taxon>
        <taxon>Blautia</taxon>
    </lineage>
</organism>
<dbReference type="InterPro" id="IPR039420">
    <property type="entry name" value="WalR-like"/>
</dbReference>
<dbReference type="GO" id="GO:0032993">
    <property type="term" value="C:protein-DNA complex"/>
    <property type="evidence" value="ECO:0007669"/>
    <property type="project" value="TreeGrafter"/>
</dbReference>